<feature type="transmembrane region" description="Helical" evidence="11">
    <location>
        <begin position="282"/>
        <end position="304"/>
    </location>
</feature>
<protein>
    <submittedName>
        <fullName evidence="13">Vasotocin receptor type 1b</fullName>
    </submittedName>
</protein>
<comment type="subcellular location">
    <subcellularLocation>
        <location evidence="1 11">Cell membrane</location>
        <topology evidence="1 11">Multi-pass membrane protein</topology>
    </subcellularLocation>
</comment>
<dbReference type="InterPro" id="IPR000276">
    <property type="entry name" value="GPCR_Rhodpsn"/>
</dbReference>
<evidence type="ECO:0000256" key="6">
    <source>
        <dbReference type="ARBA" id="ARBA00023136"/>
    </source>
</evidence>
<feature type="domain" description="G-protein coupled receptors family 1 profile" evidence="12">
    <location>
        <begin position="62"/>
        <end position="336"/>
    </location>
</feature>
<dbReference type="PROSITE" id="PS00237">
    <property type="entry name" value="G_PROTEIN_RECEP_F1_1"/>
    <property type="match status" value="1"/>
</dbReference>
<dbReference type="InterPro" id="IPR017452">
    <property type="entry name" value="GPCR_Rhodpsn_7TM"/>
</dbReference>
<evidence type="ECO:0000256" key="2">
    <source>
        <dbReference type="ARBA" id="ARBA00022475"/>
    </source>
</evidence>
<keyword evidence="3 11" id="KW-0812">Transmembrane</keyword>
<keyword evidence="7" id="KW-1015">Disulfide bond</keyword>
<dbReference type="PRINTS" id="PR00896">
    <property type="entry name" value="VASOPRESSINR"/>
</dbReference>
<dbReference type="GO" id="GO:0001992">
    <property type="term" value="P:regulation of systemic arterial blood pressure by vasopressin"/>
    <property type="evidence" value="ECO:0007669"/>
    <property type="project" value="TreeGrafter"/>
</dbReference>
<dbReference type="AlphaFoldDB" id="A5HTT4"/>
<feature type="transmembrane region" description="Helical" evidence="11">
    <location>
        <begin position="49"/>
        <end position="70"/>
    </location>
</feature>
<feature type="transmembrane region" description="Helical" evidence="11">
    <location>
        <begin position="210"/>
        <end position="233"/>
    </location>
</feature>
<dbReference type="EMBL" id="EF567079">
    <property type="protein sequence ID" value="ABQ23254.1"/>
    <property type="molecule type" value="mRNA"/>
</dbReference>
<feature type="transmembrane region" description="Helical" evidence="11">
    <location>
        <begin position="120"/>
        <end position="141"/>
    </location>
</feature>
<evidence type="ECO:0000256" key="4">
    <source>
        <dbReference type="ARBA" id="ARBA00022989"/>
    </source>
</evidence>
<evidence type="ECO:0000256" key="11">
    <source>
        <dbReference type="RuleBase" id="RU046427"/>
    </source>
</evidence>
<dbReference type="PANTHER" id="PTHR24241">
    <property type="entry name" value="NEUROPEPTIDE RECEPTOR-RELATED G-PROTEIN COUPLED RECEPTOR"/>
    <property type="match status" value="1"/>
</dbReference>
<evidence type="ECO:0000313" key="13">
    <source>
        <dbReference type="EMBL" id="ABQ23254.1"/>
    </source>
</evidence>
<dbReference type="InterPro" id="IPR000628">
    <property type="entry name" value="Vprs_rcpt_V1B"/>
</dbReference>
<evidence type="ECO:0000256" key="5">
    <source>
        <dbReference type="ARBA" id="ARBA00023040"/>
    </source>
</evidence>
<dbReference type="Pfam" id="PF00001">
    <property type="entry name" value="7tm_1"/>
    <property type="match status" value="1"/>
</dbReference>
<reference evidence="13" key="1">
    <citation type="submission" date="2007-04" db="EMBL/GenBank/DDBJ databases">
        <title>Vasotocin receptor type 1b (V1b) from the brain of a urodele amphibian, the rough-skinned newt Taricha granulosa.</title>
        <authorList>
            <person name="Phillips W."/>
            <person name="Moore F.L."/>
        </authorList>
    </citation>
    <scope>NUCLEOTIDE SEQUENCE</scope>
    <source>
        <tissue evidence="13">Brain</tissue>
    </source>
</reference>
<dbReference type="SMART" id="SM01164">
    <property type="entry name" value="DUF1856"/>
    <property type="match status" value="1"/>
</dbReference>
<dbReference type="GO" id="GO:0032870">
    <property type="term" value="P:cellular response to hormone stimulus"/>
    <property type="evidence" value="ECO:0007669"/>
    <property type="project" value="TreeGrafter"/>
</dbReference>
<dbReference type="SMART" id="SM01381">
    <property type="entry name" value="7TM_GPCR_Srsx"/>
    <property type="match status" value="1"/>
</dbReference>
<dbReference type="GO" id="GO:0005000">
    <property type="term" value="F:vasopressin receptor activity"/>
    <property type="evidence" value="ECO:0007669"/>
    <property type="project" value="InterPro"/>
</dbReference>
<keyword evidence="9 11" id="KW-0325">Glycoprotein</keyword>
<keyword evidence="4 11" id="KW-1133">Transmembrane helix</keyword>
<accession>A5HTT4</accession>
<evidence type="ECO:0000256" key="7">
    <source>
        <dbReference type="ARBA" id="ARBA00023157"/>
    </source>
</evidence>
<evidence type="ECO:0000256" key="1">
    <source>
        <dbReference type="ARBA" id="ARBA00004651"/>
    </source>
</evidence>
<organism evidence="13">
    <name type="scientific">Taricha granulosa</name>
    <name type="common">Roughskin newt</name>
    <dbReference type="NCBI Taxonomy" id="8321"/>
    <lineage>
        <taxon>Eukaryota</taxon>
        <taxon>Metazoa</taxon>
        <taxon>Chordata</taxon>
        <taxon>Craniata</taxon>
        <taxon>Vertebrata</taxon>
        <taxon>Euteleostomi</taxon>
        <taxon>Amphibia</taxon>
        <taxon>Batrachia</taxon>
        <taxon>Caudata</taxon>
        <taxon>Salamandroidea</taxon>
        <taxon>Salamandridae</taxon>
        <taxon>Pleurodelinae</taxon>
        <taxon>Taricha</taxon>
    </lineage>
</organism>
<keyword evidence="2" id="KW-1003">Cell membrane</keyword>
<dbReference type="Gene3D" id="1.20.1070.10">
    <property type="entry name" value="Rhodopsin 7-helix transmembrane proteins"/>
    <property type="match status" value="1"/>
</dbReference>
<dbReference type="PROSITE" id="PS50262">
    <property type="entry name" value="G_PROTEIN_RECEP_F1_2"/>
    <property type="match status" value="1"/>
</dbReference>
<dbReference type="CDD" id="cd15386">
    <property type="entry name" value="7tmA_V1bR"/>
    <property type="match status" value="1"/>
</dbReference>
<name>A5HTT4_TARGR</name>
<dbReference type="InterPro" id="IPR015076">
    <property type="entry name" value="V1R_C"/>
</dbReference>
<feature type="transmembrane region" description="Helical" evidence="11">
    <location>
        <begin position="161"/>
        <end position="182"/>
    </location>
</feature>
<evidence type="ECO:0000256" key="3">
    <source>
        <dbReference type="ARBA" id="ARBA00022692"/>
    </source>
</evidence>
<keyword evidence="5 11" id="KW-0297">G-protein coupled receptor</keyword>
<evidence type="ECO:0000256" key="8">
    <source>
        <dbReference type="ARBA" id="ARBA00023170"/>
    </source>
</evidence>
<sequence>MDLGKDLHRNQTQFLRMDDVSTIAATNASHQSSGEHDDPRDATLAKIEIAVLAVILAVTTVGNLVVLFAMYRIRRKMTRMHLFIMHLGLTDLVVAGFQVLPQMIWDITFRFVGSDLLCRAVKYFQVLSMFASTYMLIMMTVDRYIAVCHPLKTLQQPSRQAYLMIGATWLISSLLSLPQIFIFSLREVSKGSGIIDCWAEFHFNWGAKAYVTWTTMSIFVIPVIVLVVCYSLITYEICKNLKGKTQTGRSENGCYRGQGMPSRVSSVRTISRAKIRTVKMTFVIVLAYVLCWTPFFSVQMWSVWDENAPNEESSDFAFTITMLLASLSSCCNPWIYMFFSGRVLQDVLGYVSCCRSSRRSLRRQNSNGSLSSRRVTILTRIHQRTISSNVRPMQSESLKDFYPPEEETVMVSGVL</sequence>
<feature type="transmembrane region" description="Helical" evidence="11">
    <location>
        <begin position="82"/>
        <end position="100"/>
    </location>
</feature>
<dbReference type="InterPro" id="IPR001817">
    <property type="entry name" value="Vasoprsn_rcpt"/>
</dbReference>
<dbReference type="GO" id="GO:0045907">
    <property type="term" value="P:positive regulation of vasoconstriction"/>
    <property type="evidence" value="ECO:0007669"/>
    <property type="project" value="TreeGrafter"/>
</dbReference>
<dbReference type="FunFam" id="1.20.1070.10:FF:000094">
    <property type="entry name" value="Vasopressin V1a receptor"/>
    <property type="match status" value="1"/>
</dbReference>
<evidence type="ECO:0000256" key="10">
    <source>
        <dbReference type="ARBA" id="ARBA00023224"/>
    </source>
</evidence>
<dbReference type="PANTHER" id="PTHR24241:SF18">
    <property type="entry name" value="VASOPRESSIN V1B RECEPTOR"/>
    <property type="match status" value="1"/>
</dbReference>
<dbReference type="GO" id="GO:0005886">
    <property type="term" value="C:plasma membrane"/>
    <property type="evidence" value="ECO:0007669"/>
    <property type="project" value="UniProtKB-SubCell"/>
</dbReference>
<proteinExistence type="evidence at transcript level"/>
<comment type="similarity">
    <text evidence="11">Belongs to the G-protein coupled receptor 1 family. Vasopressin/oxytocin receptor subfamily.</text>
</comment>
<feature type="transmembrane region" description="Helical" evidence="11">
    <location>
        <begin position="316"/>
        <end position="339"/>
    </location>
</feature>
<dbReference type="GO" id="GO:0042277">
    <property type="term" value="F:peptide binding"/>
    <property type="evidence" value="ECO:0007669"/>
    <property type="project" value="TreeGrafter"/>
</dbReference>
<gene>
    <name evidence="13" type="primary">V1b</name>
</gene>
<evidence type="ECO:0000256" key="9">
    <source>
        <dbReference type="ARBA" id="ARBA00023180"/>
    </source>
</evidence>
<dbReference type="PRINTS" id="PR00237">
    <property type="entry name" value="GPCRRHODOPSN"/>
</dbReference>
<keyword evidence="6 11" id="KW-0472">Membrane</keyword>
<keyword evidence="10 11" id="KW-0807">Transducer</keyword>
<dbReference type="PRINTS" id="PR00897">
    <property type="entry name" value="VASOPRSNV1BR"/>
</dbReference>
<dbReference type="SUPFAM" id="SSF81321">
    <property type="entry name" value="Family A G protein-coupled receptor-like"/>
    <property type="match status" value="1"/>
</dbReference>
<evidence type="ECO:0000259" key="12">
    <source>
        <dbReference type="PROSITE" id="PS50262"/>
    </source>
</evidence>
<keyword evidence="8 11" id="KW-0675">Receptor</keyword>